<keyword evidence="4 6" id="KW-0233">DNA recombination</keyword>
<dbReference type="RefSeq" id="WP_236682174.1">
    <property type="nucleotide sequence ID" value="NZ_CP011856.1"/>
</dbReference>
<reference evidence="9" key="2">
    <citation type="submission" date="2015-06" db="EMBL/GenBank/DDBJ databases">
        <title>Complete genome sequence of Spiroplasma eriocheiris TDA-040725-5 (DSM 21848).</title>
        <authorList>
            <person name="Lo W.-S."/>
            <person name="Kuo C.-H."/>
        </authorList>
    </citation>
    <scope>NUCLEOTIDE SEQUENCE [LARGE SCALE GENOMIC DNA]</scope>
    <source>
        <strain evidence="9">TDA-040725-5</strain>
    </source>
</reference>
<dbReference type="InterPro" id="IPR013849">
    <property type="entry name" value="DNA_helicase_Holl-junc_RuvA_I"/>
</dbReference>
<dbReference type="Gene3D" id="2.40.50.140">
    <property type="entry name" value="Nucleic acid-binding proteins"/>
    <property type="match status" value="1"/>
</dbReference>
<evidence type="ECO:0000259" key="7">
    <source>
        <dbReference type="Pfam" id="PF01330"/>
    </source>
</evidence>
<accession>A0A0H3XI19</accession>
<dbReference type="GO" id="GO:0048476">
    <property type="term" value="C:Holliday junction resolvase complex"/>
    <property type="evidence" value="ECO:0007669"/>
    <property type="project" value="UniProtKB-UniRule"/>
</dbReference>
<evidence type="ECO:0000256" key="1">
    <source>
        <dbReference type="ARBA" id="ARBA00022490"/>
    </source>
</evidence>
<dbReference type="GO" id="GO:0006310">
    <property type="term" value="P:DNA recombination"/>
    <property type="evidence" value="ECO:0007669"/>
    <property type="project" value="UniProtKB-UniRule"/>
</dbReference>
<dbReference type="Proteomes" id="UP000035661">
    <property type="component" value="Chromosome"/>
</dbReference>
<evidence type="ECO:0000256" key="2">
    <source>
        <dbReference type="ARBA" id="ARBA00022763"/>
    </source>
</evidence>
<evidence type="ECO:0000256" key="3">
    <source>
        <dbReference type="ARBA" id="ARBA00023125"/>
    </source>
</evidence>
<feature type="domain" description="DNA helicase Holliday junction RuvA type" evidence="7">
    <location>
        <begin position="4"/>
        <end position="58"/>
    </location>
</feature>
<evidence type="ECO:0000256" key="4">
    <source>
        <dbReference type="ARBA" id="ARBA00023172"/>
    </source>
</evidence>
<dbReference type="Pfam" id="PF14520">
    <property type="entry name" value="HHH_5"/>
    <property type="match status" value="1"/>
</dbReference>
<feature type="region of interest" description="Domain I" evidence="6">
    <location>
        <begin position="4"/>
        <end position="67"/>
    </location>
</feature>
<keyword evidence="1 6" id="KW-0963">Cytoplasm</keyword>
<keyword evidence="8" id="KW-0067">ATP-binding</keyword>
<dbReference type="Pfam" id="PF01330">
    <property type="entry name" value="RuvA_N"/>
    <property type="match status" value="1"/>
</dbReference>
<dbReference type="GO" id="GO:0009378">
    <property type="term" value="F:four-way junction helicase activity"/>
    <property type="evidence" value="ECO:0007669"/>
    <property type="project" value="InterPro"/>
</dbReference>
<proteinExistence type="inferred from homology"/>
<dbReference type="GO" id="GO:0005524">
    <property type="term" value="F:ATP binding"/>
    <property type="evidence" value="ECO:0007669"/>
    <property type="project" value="InterPro"/>
</dbReference>
<keyword evidence="8" id="KW-0547">Nucleotide-binding</keyword>
<sequence>MIKMYSYLKGIVRQIKDHQILLEINNYGYEITLITPKEISLHEQDLLQVYTCLINNEFAAYQWFGFYNLETKKLFLDLLTIPTIGLKTAYNVLTQVGVDQLLSYVKENNIETLSKLKGIKSHTARILIMHLQKIYFRKEYNNLQNSVIDCLKTLGYSLPIIYKAINESNHHCDNLDQYLKQVLQKASSYVYL</sequence>
<protein>
    <recommendedName>
        <fullName evidence="6">Holliday junction branch migration complex subunit RuvA</fullName>
    </recommendedName>
</protein>
<dbReference type="PATRIC" id="fig|743698.3.peg.504"/>
<dbReference type="STRING" id="315358.SERIO_v1c05050"/>
<dbReference type="AlphaFoldDB" id="A0A0H3XI19"/>
<feature type="region of interest" description="Domain II" evidence="6">
    <location>
        <begin position="68"/>
        <end position="145"/>
    </location>
</feature>
<evidence type="ECO:0000256" key="6">
    <source>
        <dbReference type="HAMAP-Rule" id="MF_00031"/>
    </source>
</evidence>
<dbReference type="HAMAP" id="MF_00031">
    <property type="entry name" value="DNA_HJ_migration_RuvA"/>
    <property type="match status" value="1"/>
</dbReference>
<dbReference type="Gene3D" id="1.10.150.20">
    <property type="entry name" value="5' to 3' exonuclease, C-terminal subdomain"/>
    <property type="match status" value="1"/>
</dbReference>
<dbReference type="GO" id="GO:0005737">
    <property type="term" value="C:cytoplasm"/>
    <property type="evidence" value="ECO:0007669"/>
    <property type="project" value="UniProtKB-SubCell"/>
</dbReference>
<keyword evidence="8" id="KW-0347">Helicase</keyword>
<dbReference type="SUPFAM" id="SSF47781">
    <property type="entry name" value="RuvA domain 2-like"/>
    <property type="match status" value="1"/>
</dbReference>
<keyword evidence="9" id="KW-1185">Reference proteome</keyword>
<evidence type="ECO:0000256" key="5">
    <source>
        <dbReference type="ARBA" id="ARBA00023204"/>
    </source>
</evidence>
<dbReference type="InterPro" id="IPR010994">
    <property type="entry name" value="RuvA_2-like"/>
</dbReference>
<dbReference type="KEGG" id="seri:SERIO_v1c05050"/>
<comment type="subunit">
    <text evidence="6">Homotetramer. Forms an RuvA(8)-RuvB(12)-Holliday junction (HJ) complex. HJ DNA is sandwiched between 2 RuvA tetramers; dsDNA enters through RuvA and exits via RuvB. An RuvB hexamer assembles on each DNA strand where it exits the tetramer. Each RuvB hexamer is contacted by two RuvA subunits (via domain III) on 2 adjacent RuvB subunits; this complex drives branch migration. In the full resolvosome a probable DNA-RuvA(4)-RuvB(12)-RuvC(2) complex forms which resolves the HJ.</text>
</comment>
<dbReference type="GO" id="GO:0000400">
    <property type="term" value="F:four-way junction DNA binding"/>
    <property type="evidence" value="ECO:0007669"/>
    <property type="project" value="UniProtKB-UniRule"/>
</dbReference>
<keyword evidence="3 6" id="KW-0238">DNA-binding</keyword>
<dbReference type="NCBIfam" id="TIGR00084">
    <property type="entry name" value="ruvA"/>
    <property type="match status" value="1"/>
</dbReference>
<keyword evidence="5 6" id="KW-0234">DNA repair</keyword>
<comment type="function">
    <text evidence="6">The RuvA-RuvB-RuvC complex processes Holliday junction (HJ) DNA during genetic recombination and DNA repair, while the RuvA-RuvB complex plays an important role in the rescue of blocked DNA replication forks via replication fork reversal (RFR). RuvA specifically binds to HJ cruciform DNA, conferring on it an open structure. The RuvB hexamer acts as an ATP-dependent pump, pulling dsDNA into and through the RuvAB complex. HJ branch migration allows RuvC to scan DNA until it finds its consensus sequence, where it cleaves and resolves the cruciform DNA.</text>
</comment>
<dbReference type="GO" id="GO:0006281">
    <property type="term" value="P:DNA repair"/>
    <property type="evidence" value="ECO:0007669"/>
    <property type="project" value="UniProtKB-UniRule"/>
</dbReference>
<evidence type="ECO:0000313" key="8">
    <source>
        <dbReference type="EMBL" id="AKM54080.1"/>
    </source>
</evidence>
<comment type="subcellular location">
    <subcellularLocation>
        <location evidence="6">Cytoplasm</location>
    </subcellularLocation>
</comment>
<comment type="caution">
    <text evidence="6">Lacks conserved residue(s) required for the propagation of feature annotation.</text>
</comment>
<gene>
    <name evidence="6 8" type="primary">ruvA</name>
    <name evidence="8" type="ORF">SERIO_v1c05050</name>
</gene>
<keyword evidence="2 6" id="KW-0227">DNA damage</keyword>
<reference evidence="8 9" key="1">
    <citation type="journal article" date="2015" name="Genome Biol. Evol.">
        <title>Found and Lost: The Fates of Horizontally Acquired Genes in Arthropod-Symbiotic Spiroplasma.</title>
        <authorList>
            <person name="Lo W.S."/>
            <person name="Gasparich G.E."/>
            <person name="Kuo C.H."/>
        </authorList>
    </citation>
    <scope>NUCLEOTIDE SEQUENCE [LARGE SCALE GENOMIC DNA]</scope>
    <source>
        <strain evidence="9">TDA-040725-5</strain>
    </source>
</reference>
<evidence type="ECO:0000313" key="9">
    <source>
        <dbReference type="Proteomes" id="UP000035661"/>
    </source>
</evidence>
<dbReference type="InterPro" id="IPR000085">
    <property type="entry name" value="RuvA"/>
</dbReference>
<organism evidence="8 9">
    <name type="scientific">Spiroplasma eriocheiris</name>
    <dbReference type="NCBI Taxonomy" id="315358"/>
    <lineage>
        <taxon>Bacteria</taxon>
        <taxon>Bacillati</taxon>
        <taxon>Mycoplasmatota</taxon>
        <taxon>Mollicutes</taxon>
        <taxon>Entomoplasmatales</taxon>
        <taxon>Spiroplasmataceae</taxon>
        <taxon>Spiroplasma</taxon>
    </lineage>
</organism>
<dbReference type="InterPro" id="IPR012340">
    <property type="entry name" value="NA-bd_OB-fold"/>
</dbReference>
<comment type="domain">
    <text evidence="6">Has three domains with a flexible linker between the domains II and III and assumes an 'L' shape. Domain III is highly mobile and contacts RuvB.</text>
</comment>
<comment type="similarity">
    <text evidence="6">Belongs to the RuvA family.</text>
</comment>
<name>A0A0H3XI19_9MOLU</name>
<feature type="region of interest" description="Domain III" evidence="6">
    <location>
        <begin position="145"/>
        <end position="192"/>
    </location>
</feature>
<dbReference type="EMBL" id="CP011856">
    <property type="protein sequence ID" value="AKM54080.1"/>
    <property type="molecule type" value="Genomic_DNA"/>
</dbReference>
<keyword evidence="8" id="KW-0378">Hydrolase</keyword>